<protein>
    <submittedName>
        <fullName evidence="1">Phage head closure protein</fullName>
    </submittedName>
</protein>
<dbReference type="InterPro" id="IPR038666">
    <property type="entry name" value="SSP1_head-tail_sf"/>
</dbReference>
<comment type="caution">
    <text evidence="1">The sequence shown here is derived from an EMBL/GenBank/DDBJ whole genome shotgun (WGS) entry which is preliminary data.</text>
</comment>
<dbReference type="NCBIfam" id="TIGR01563">
    <property type="entry name" value="gp16_SPP1"/>
    <property type="match status" value="1"/>
</dbReference>
<dbReference type="Pfam" id="PF05521">
    <property type="entry name" value="Phage_HCP"/>
    <property type="match status" value="1"/>
</dbReference>
<sequence>MARMIRAGLYNKVITLQKRNYEKERESNTYGHRTPYWEDVATVRASIEPLQGREYFSGPFQLGENITRIRIRYMPEVTRKMRIKYGDKYFDIYSVIDSCIQPLKMRNIKRDRDFVVINGNKLFKTR</sequence>
<accession>A0A9X3UNI8</accession>
<evidence type="ECO:0000313" key="1">
    <source>
        <dbReference type="EMBL" id="MDA5622568.1"/>
    </source>
</evidence>
<organism evidence="1 2">
    <name type="scientific">Pasteurella multocida</name>
    <dbReference type="NCBI Taxonomy" id="747"/>
    <lineage>
        <taxon>Bacteria</taxon>
        <taxon>Pseudomonadati</taxon>
        <taxon>Pseudomonadota</taxon>
        <taxon>Gammaproteobacteria</taxon>
        <taxon>Pasteurellales</taxon>
        <taxon>Pasteurellaceae</taxon>
        <taxon>Pasteurella</taxon>
    </lineage>
</organism>
<reference evidence="1" key="1">
    <citation type="submission" date="2022-07" db="EMBL/GenBank/DDBJ databases">
        <title>Genome-based characterization of novel serogroup A variants of Pasteurella multocida.</title>
        <authorList>
            <person name="Prajapati A."/>
            <person name="Yogisharadhya R."/>
            <person name="Mohanty N."/>
            <person name="Chanda M."/>
            <person name="Mendem S.K."/>
            <person name="Siddaramappa S."/>
            <person name="Shivachandra S.B."/>
        </authorList>
    </citation>
    <scope>NUCLEOTIDE SEQUENCE</scope>
    <source>
        <strain evidence="1">NIVEDIPm19</strain>
    </source>
</reference>
<dbReference type="EMBL" id="JANJHC010000005">
    <property type="protein sequence ID" value="MDA5622568.1"/>
    <property type="molecule type" value="Genomic_DNA"/>
</dbReference>
<evidence type="ECO:0000313" key="2">
    <source>
        <dbReference type="Proteomes" id="UP001145481"/>
    </source>
</evidence>
<gene>
    <name evidence="1" type="ORF">NM948_03225</name>
</gene>
<dbReference type="Proteomes" id="UP001145481">
    <property type="component" value="Unassembled WGS sequence"/>
</dbReference>
<name>A0A9X3UNI8_PASMD</name>
<proteinExistence type="predicted"/>
<dbReference type="AlphaFoldDB" id="A0A9X3UNI8"/>
<dbReference type="Gene3D" id="2.40.10.270">
    <property type="entry name" value="Bacteriophage SPP1 head-tail adaptor protein"/>
    <property type="match status" value="1"/>
</dbReference>
<dbReference type="InterPro" id="IPR008767">
    <property type="entry name" value="Phage_SPP1_head-tail_adaptor"/>
</dbReference>